<protein>
    <submittedName>
        <fullName evidence="2">Uncharacterized protein</fullName>
    </submittedName>
</protein>
<dbReference type="EMBL" id="CP004389">
    <property type="protein sequence ID" value="AJD54307.1"/>
    <property type="molecule type" value="Genomic_DNA"/>
</dbReference>
<accession>A0AB72UK63</accession>
<evidence type="ECO:0000313" key="2">
    <source>
        <dbReference type="EMBL" id="AJD54307.1"/>
    </source>
</evidence>
<name>A0AB72UK63_9PROT</name>
<proteinExistence type="predicted"/>
<gene>
    <name evidence="2" type="ORF">TH3_21173</name>
</gene>
<geneLocation type="plasmid" evidence="3"/>
<reference evidence="2 3" key="1">
    <citation type="journal article" date="2012" name="J. Bacteriol.">
        <title>Genome sequence of Thalassospira xiamenensis type strain M-5.</title>
        <authorList>
            <person name="Lai Q."/>
            <person name="Shao Z."/>
        </authorList>
    </citation>
    <scope>NUCLEOTIDE SEQUENCE [LARGE SCALE GENOMIC DNA]</scope>
    <source>
        <strain evidence="2 3">M-5</strain>
    </source>
</reference>
<keyword evidence="2" id="KW-0614">Plasmid</keyword>
<organism evidence="2 3">
    <name type="scientific">Thalassospira xiamenensis M-5 = DSM 17429</name>
    <dbReference type="NCBI Taxonomy" id="1123366"/>
    <lineage>
        <taxon>Bacteria</taxon>
        <taxon>Pseudomonadati</taxon>
        <taxon>Pseudomonadota</taxon>
        <taxon>Alphaproteobacteria</taxon>
        <taxon>Rhodospirillales</taxon>
        <taxon>Thalassospiraceae</taxon>
        <taxon>Thalassospira</taxon>
    </lineage>
</organism>
<sequence length="203" mass="22432">MRGSKKDHTRQENEDQMSFIKPTKSLGLGGADMMHAARGISGVGLESAKVFHRRPTPTSWQDEKLEEHSPISFSQLAELEFEHCQDIRATALSQVVVMNEMVISDDYYFGLPACAVYLDQLRKDGYADDNGQIVLNPLDWEIFPELIGFDTATVSYAGMNNRRGEMKIVLAGNSATRIIGHGQHDMGNSSYSIGSLSGLGFEN</sequence>
<feature type="region of interest" description="Disordered" evidence="1">
    <location>
        <begin position="1"/>
        <end position="20"/>
    </location>
</feature>
<dbReference type="KEGG" id="txi:TH3_21173"/>
<dbReference type="Proteomes" id="UP000007127">
    <property type="component" value="Plasmid"/>
</dbReference>
<dbReference type="AlphaFoldDB" id="A0AB72UK63"/>
<evidence type="ECO:0000256" key="1">
    <source>
        <dbReference type="SAM" id="MobiDB-lite"/>
    </source>
</evidence>
<feature type="compositionally biased region" description="Basic and acidic residues" evidence="1">
    <location>
        <begin position="1"/>
        <end position="13"/>
    </location>
</feature>
<evidence type="ECO:0000313" key="3">
    <source>
        <dbReference type="Proteomes" id="UP000007127"/>
    </source>
</evidence>